<dbReference type="AlphaFoldDB" id="Q9FNV0"/>
<feature type="compositionally biased region" description="Basic and acidic residues" evidence="1">
    <location>
        <begin position="221"/>
        <end position="237"/>
    </location>
</feature>
<sequence>MRMTTTPAREPREPYRREGRDSHARHPHSSYRSRRDDPPSPRRWRDDRRHESDRSHHRRRAEEGADAGDRDERRNRPSHSQDAQARRDGPDPVRGDGTRRNGPDPVRWDGKRPDDADPARWEGKRSDDPDPVRREGKPPSDVKDDLPVRHERSPRGTKRFSETREAWQPRSSFFQHDARDSAGHGGRRYGRQDYGRHRGQNEHLDDKEKAEQAQQQNDVDSTWKHDGFFKLEEEVPVAKRRPGFKEMGMPREEQESGFAEPDTRSRKPNQPGLTSGMGEERRNYHSREFIRPDDRDTRRGFSDYRSAGQRNGYDSRGRGFAGRGGRGRDRFDYQYGGKKQHARGCWRTNREMEA</sequence>
<feature type="compositionally biased region" description="Basic and acidic residues" evidence="1">
    <location>
        <begin position="33"/>
        <end position="75"/>
    </location>
</feature>
<dbReference type="PANTHER" id="PTHR36364:SF1">
    <property type="entry name" value="OS03G0203000 PROTEIN"/>
    <property type="match status" value="1"/>
</dbReference>
<feature type="region of interest" description="Disordered" evidence="1">
    <location>
        <begin position="1"/>
        <end position="354"/>
    </location>
</feature>
<feature type="compositionally biased region" description="Basic and acidic residues" evidence="1">
    <location>
        <begin position="190"/>
        <end position="211"/>
    </location>
</feature>
<feature type="compositionally biased region" description="Basic and acidic residues" evidence="1">
    <location>
        <begin position="84"/>
        <end position="167"/>
    </location>
</feature>
<feature type="compositionally biased region" description="Basic and acidic residues" evidence="1">
    <location>
        <begin position="278"/>
        <end position="302"/>
    </location>
</feature>
<name>Q9FNV0_DACGL</name>
<protein>
    <submittedName>
        <fullName evidence="2">Somatic embryogenesis related protein</fullName>
    </submittedName>
</protein>
<dbReference type="EMBL" id="AY011122">
    <property type="protein sequence ID" value="AAG42148.1"/>
    <property type="molecule type" value="mRNA"/>
</dbReference>
<evidence type="ECO:0000313" key="2">
    <source>
        <dbReference type="EMBL" id="AAG42148.1"/>
    </source>
</evidence>
<accession>Q9FNV0</accession>
<proteinExistence type="evidence at transcript level"/>
<dbReference type="PANTHER" id="PTHR36364">
    <property type="entry name" value="OS03G0203000 PROTEIN"/>
    <property type="match status" value="1"/>
</dbReference>
<evidence type="ECO:0000256" key="1">
    <source>
        <dbReference type="SAM" id="MobiDB-lite"/>
    </source>
</evidence>
<reference evidence="2" key="1">
    <citation type="journal article" date="2002" name="Plant Sci.">
        <title>Isolation of two somatic embryogenesis-related genes from orchardgrass (Dactylis glomerata).</title>
        <authorList>
            <person name="Alexandrova K.S."/>
            <person name="Conger B.V."/>
        </authorList>
    </citation>
    <scope>NUCLEOTIDE SEQUENCE</scope>
    <source>
        <tissue evidence="2">Embryogenic leaf</tissue>
    </source>
</reference>
<organism evidence="2">
    <name type="scientific">Dactylis glomerata</name>
    <name type="common">Orchard grass</name>
    <name type="synonym">Cock's-foot grass</name>
    <dbReference type="NCBI Taxonomy" id="4509"/>
    <lineage>
        <taxon>Eukaryota</taxon>
        <taxon>Viridiplantae</taxon>
        <taxon>Streptophyta</taxon>
        <taxon>Embryophyta</taxon>
        <taxon>Tracheophyta</taxon>
        <taxon>Spermatophyta</taxon>
        <taxon>Magnoliopsida</taxon>
        <taxon>Liliopsida</taxon>
        <taxon>Poales</taxon>
        <taxon>Poaceae</taxon>
        <taxon>BOP clade</taxon>
        <taxon>Pooideae</taxon>
        <taxon>Poodae</taxon>
        <taxon>Poeae</taxon>
        <taxon>Poeae Chloroplast Group 2 (Poeae type)</taxon>
        <taxon>Loliodinae</taxon>
        <taxon>Dactylidinae</taxon>
        <taxon>Dactylis</taxon>
    </lineage>
</organism>
<feature type="compositionally biased region" description="Basic and acidic residues" evidence="1">
    <location>
        <begin position="9"/>
        <end position="24"/>
    </location>
</feature>